<dbReference type="AlphaFoldDB" id="A0A558CTZ0"/>
<evidence type="ECO:0000256" key="1">
    <source>
        <dbReference type="ARBA" id="ARBA00022679"/>
    </source>
</evidence>
<dbReference type="NCBIfam" id="TIGR00740">
    <property type="entry name" value="carboxy-S-adenosyl-L-methionine synthase CmoA"/>
    <property type="match status" value="1"/>
</dbReference>
<dbReference type="EC" id="2.1.3.-" evidence="3"/>
<dbReference type="Pfam" id="PF13649">
    <property type="entry name" value="Methyltransf_25"/>
    <property type="match status" value="1"/>
</dbReference>
<feature type="binding site" evidence="3 4">
    <location>
        <begin position="67"/>
        <end position="69"/>
    </location>
    <ligand>
        <name>S-adenosyl-L-methionine</name>
        <dbReference type="ChEBI" id="CHEBI:59789"/>
    </ligand>
</feature>
<protein>
    <recommendedName>
        <fullName evidence="3">Carboxy-S-adenosyl-L-methionine synthase</fullName>
        <shortName evidence="3">Cx-SAM synthase</shortName>
        <ecNumber evidence="3">2.1.3.-</ecNumber>
    </recommendedName>
</protein>
<comment type="caution">
    <text evidence="6">The sequence shown here is derived from an EMBL/GenBank/DDBJ whole genome shotgun (WGS) entry which is preliminary data.</text>
</comment>
<proteinExistence type="inferred from homology"/>
<sequence length="245" mass="27504">MSQDSEQDRVYSEPRDNVGEFIFDQQVALVFPDMIRRSVPGYSTVISLSGVLAGQYVQPGTNCYDLGCSLGATSLALQSGIQAANCKIIAVDNSSDMLEQARARLPEQPERTPIEWVCADICDIEIENASLVTLNFTLQFIPVDLRTALLTRIQRGLRPGGILVLSEKIAFEDPEEERLQIEMHHAFKRANGYNDLEISQKRSALENVLIPETLAQHIVRLKQAGFERSELWFQCFNFVSLVARK</sequence>
<evidence type="ECO:0000313" key="7">
    <source>
        <dbReference type="Proteomes" id="UP000317355"/>
    </source>
</evidence>
<comment type="subunit">
    <text evidence="3">Homodimer.</text>
</comment>
<evidence type="ECO:0000313" key="6">
    <source>
        <dbReference type="EMBL" id="TVT52213.1"/>
    </source>
</evidence>
<comment type="similarity">
    <text evidence="3">Belongs to the class I-like SAM-binding methyltransferase superfamily. Cx-SAM synthase family.</text>
</comment>
<reference evidence="6 7" key="1">
    <citation type="submission" date="2019-07" db="EMBL/GenBank/DDBJ databases">
        <title>The pathways for chlorine oxyanion respiration interact through the shared metabolite chlorate.</title>
        <authorList>
            <person name="Barnum T.P."/>
            <person name="Cheng Y."/>
            <person name="Hill K.A."/>
            <person name="Lucas L.N."/>
            <person name="Carlson H.K."/>
            <person name="Coates J.D."/>
        </authorList>
    </citation>
    <scope>NUCLEOTIDE SEQUENCE [LARGE SCALE GENOMIC DNA]</scope>
    <source>
        <strain evidence="6">BK-3</strain>
    </source>
</reference>
<organism evidence="6 7">
    <name type="scientific">Sedimenticola thiotaurini</name>
    <dbReference type="NCBI Taxonomy" id="1543721"/>
    <lineage>
        <taxon>Bacteria</taxon>
        <taxon>Pseudomonadati</taxon>
        <taxon>Pseudomonadota</taxon>
        <taxon>Gammaproteobacteria</taxon>
        <taxon>Chromatiales</taxon>
        <taxon>Sedimenticolaceae</taxon>
        <taxon>Sedimenticola</taxon>
    </lineage>
</organism>
<dbReference type="InterPro" id="IPR041698">
    <property type="entry name" value="Methyltransf_25"/>
</dbReference>
<dbReference type="GO" id="GO:1904047">
    <property type="term" value="F:S-adenosyl-L-methionine binding"/>
    <property type="evidence" value="ECO:0007669"/>
    <property type="project" value="UniProtKB-UniRule"/>
</dbReference>
<dbReference type="NCBIfam" id="NF011995">
    <property type="entry name" value="PRK15451.1"/>
    <property type="match status" value="1"/>
</dbReference>
<dbReference type="HAMAP" id="MF_01589">
    <property type="entry name" value="Cx_SAM_synthase"/>
    <property type="match status" value="1"/>
</dbReference>
<feature type="binding site" evidence="3">
    <location>
        <position position="202"/>
    </location>
    <ligand>
        <name>S-adenosyl-L-methionine</name>
        <dbReference type="ChEBI" id="CHEBI:59789"/>
    </ligand>
</feature>
<evidence type="ECO:0000256" key="3">
    <source>
        <dbReference type="HAMAP-Rule" id="MF_01589"/>
    </source>
</evidence>
<dbReference type="GO" id="GO:0002098">
    <property type="term" value="P:tRNA wobble uridine modification"/>
    <property type="evidence" value="ECO:0007669"/>
    <property type="project" value="InterPro"/>
</dbReference>
<gene>
    <name evidence="3 6" type="primary">cmoA</name>
    <name evidence="6" type="ORF">FHK82_14105</name>
</gene>
<name>A0A558CTZ0_9GAMM</name>
<dbReference type="InterPro" id="IPR005271">
    <property type="entry name" value="CmoA"/>
</dbReference>
<evidence type="ECO:0000259" key="5">
    <source>
        <dbReference type="Pfam" id="PF13649"/>
    </source>
</evidence>
<feature type="binding site" evidence="3 4">
    <location>
        <begin position="120"/>
        <end position="121"/>
    </location>
    <ligand>
        <name>S-adenosyl-L-methionine</name>
        <dbReference type="ChEBI" id="CHEBI:59789"/>
    </ligand>
</feature>
<dbReference type="Proteomes" id="UP000317355">
    <property type="component" value="Unassembled WGS sequence"/>
</dbReference>
<feature type="binding site" evidence="3 4">
    <location>
        <begin position="92"/>
        <end position="93"/>
    </location>
    <ligand>
        <name>S-adenosyl-L-methionine</name>
        <dbReference type="ChEBI" id="CHEBI:59789"/>
    </ligand>
</feature>
<dbReference type="Gene3D" id="3.40.50.150">
    <property type="entry name" value="Vaccinia Virus protein VP39"/>
    <property type="match status" value="1"/>
</dbReference>
<dbReference type="PIRSF" id="PIRSF006325">
    <property type="entry name" value="MeTrfase_bac"/>
    <property type="match status" value="1"/>
</dbReference>
<comment type="catalytic activity">
    <reaction evidence="3">
        <text>prephenate + S-adenosyl-L-methionine = carboxy-S-adenosyl-L-methionine + 3-phenylpyruvate + H2O</text>
        <dbReference type="Rhea" id="RHEA:51692"/>
        <dbReference type="ChEBI" id="CHEBI:15377"/>
        <dbReference type="ChEBI" id="CHEBI:18005"/>
        <dbReference type="ChEBI" id="CHEBI:29934"/>
        <dbReference type="ChEBI" id="CHEBI:59789"/>
        <dbReference type="ChEBI" id="CHEBI:134278"/>
    </reaction>
</comment>
<dbReference type="SUPFAM" id="SSF53335">
    <property type="entry name" value="S-adenosyl-L-methionine-dependent methyltransferases"/>
    <property type="match status" value="1"/>
</dbReference>
<evidence type="ECO:0000256" key="2">
    <source>
        <dbReference type="ARBA" id="ARBA00022691"/>
    </source>
</evidence>
<accession>A0A558CTZ0</accession>
<feature type="binding site" evidence="3 4">
    <location>
        <position position="42"/>
    </location>
    <ligand>
        <name>S-adenosyl-L-methionine</name>
        <dbReference type="ChEBI" id="CHEBI:59789"/>
    </ligand>
</feature>
<dbReference type="GO" id="GO:0016743">
    <property type="term" value="F:carboxyl- or carbamoyltransferase activity"/>
    <property type="evidence" value="ECO:0007669"/>
    <property type="project" value="UniProtKB-UniRule"/>
</dbReference>
<evidence type="ECO:0000256" key="4">
    <source>
        <dbReference type="PIRSR" id="PIRSR006325-1"/>
    </source>
</evidence>
<dbReference type="InterPro" id="IPR029063">
    <property type="entry name" value="SAM-dependent_MTases_sf"/>
</dbReference>
<dbReference type="PANTHER" id="PTHR43861">
    <property type="entry name" value="TRANS-ACONITATE 2-METHYLTRANSFERASE-RELATED"/>
    <property type="match status" value="1"/>
</dbReference>
<dbReference type="PANTHER" id="PTHR43861:SF2">
    <property type="entry name" value="CARBOXY-S-ADENOSYL-L-METHIONINE SYNTHASE"/>
    <property type="match status" value="1"/>
</dbReference>
<keyword evidence="2 3" id="KW-0949">S-adenosyl-L-methionine</keyword>
<comment type="function">
    <text evidence="3">Catalyzes the conversion of S-adenosyl-L-methionine (SAM) to carboxy-S-adenosyl-L-methionine (Cx-SAM).</text>
</comment>
<dbReference type="CDD" id="cd02440">
    <property type="entry name" value="AdoMet_MTases"/>
    <property type="match status" value="1"/>
</dbReference>
<dbReference type="EMBL" id="VMRY01000073">
    <property type="protein sequence ID" value="TVT52213.1"/>
    <property type="molecule type" value="Genomic_DNA"/>
</dbReference>
<feature type="domain" description="Methyltransferase" evidence="5">
    <location>
        <begin position="65"/>
        <end position="161"/>
    </location>
</feature>
<keyword evidence="1 3" id="KW-0808">Transferase</keyword>
<feature type="binding site" evidence="3 4">
    <location>
        <position position="135"/>
    </location>
    <ligand>
        <name>S-adenosyl-L-methionine</name>
        <dbReference type="ChEBI" id="CHEBI:59789"/>
    </ligand>
</feature>